<dbReference type="SUPFAM" id="SSF51905">
    <property type="entry name" value="FAD/NAD(P)-binding domain"/>
    <property type="match status" value="2"/>
</dbReference>
<dbReference type="Gene3D" id="3.50.50.60">
    <property type="entry name" value="FAD/NAD(P)-binding domain"/>
    <property type="match status" value="1"/>
</dbReference>
<protein>
    <submittedName>
        <fullName evidence="6">Uncharacterized protein</fullName>
    </submittedName>
</protein>
<gene>
    <name evidence="6" type="ORF">PV05_04553</name>
</gene>
<sequence>MTVTVAVIGAGPTGLMALKNLKEDGFEVTGFEKRGYVGGLWKQSHDSSLSVTENTIFNSSRFRSAISDYPMPEHYDDFPTAKQIHEYMESYCDHFGLRAHIKLNAEIKTFKRQEGQWALTFEQNGTTATQYFDKVMVCTGSFVSPRSPRLAGIGYFQGTTLHSVNFPDPSCFQDQNVLLVGLHATAQDLTVELSSHAKKVYIAHRNGLVMVPRFTQDGRSMDQAQSLAFFFVQLFMETWFPTLWIWILDKILASMTNTAFPSQPKEWNFAPFPSTATTTPLVADAIYPHLQSGFATPVAAVQEISGPKSVRLADGRLLEDIDAIIYCTGYDFCAPCAPAEYDPVPVTGQPPHLYRNIFPLHDDPAIRNSLAFLGLAGVPFPGFLLFELPGMAVSQIWRGKSHLPPLKEMKQWRREHLAWRADVLAKHKTTGNWYSVFVRMPDYVAWLDETAGTGLFANFGFSSIEAWRFWCRDRKFYNLCKNGVFSPAIWRLFDMGKRKAWPVAKDQIIRDNQLAETRQKERVKAQKAEDGRKTK</sequence>
<accession>A0A0D2F744</accession>
<keyword evidence="3" id="KW-0274">FAD</keyword>
<dbReference type="InterPro" id="IPR050346">
    <property type="entry name" value="FMO-like"/>
</dbReference>
<keyword evidence="5" id="KW-0560">Oxidoreductase</keyword>
<organism evidence="6 7">
    <name type="scientific">Exophiala xenobiotica</name>
    <dbReference type="NCBI Taxonomy" id="348802"/>
    <lineage>
        <taxon>Eukaryota</taxon>
        <taxon>Fungi</taxon>
        <taxon>Dikarya</taxon>
        <taxon>Ascomycota</taxon>
        <taxon>Pezizomycotina</taxon>
        <taxon>Eurotiomycetes</taxon>
        <taxon>Chaetothyriomycetidae</taxon>
        <taxon>Chaetothyriales</taxon>
        <taxon>Herpotrichiellaceae</taxon>
        <taxon>Exophiala</taxon>
    </lineage>
</organism>
<keyword evidence="7" id="KW-1185">Reference proteome</keyword>
<dbReference type="PIRSF" id="PIRSF000332">
    <property type="entry name" value="FMO"/>
    <property type="match status" value="1"/>
</dbReference>
<dbReference type="OrthoDB" id="66881at2759"/>
<proteinExistence type="inferred from homology"/>
<dbReference type="InterPro" id="IPR036188">
    <property type="entry name" value="FAD/NAD-bd_sf"/>
</dbReference>
<dbReference type="EMBL" id="KN847319">
    <property type="protein sequence ID" value="KIW55834.1"/>
    <property type="molecule type" value="Genomic_DNA"/>
</dbReference>
<dbReference type="InterPro" id="IPR020946">
    <property type="entry name" value="Flavin_mOase-like"/>
</dbReference>
<dbReference type="Pfam" id="PF00743">
    <property type="entry name" value="FMO-like"/>
    <property type="match status" value="1"/>
</dbReference>
<evidence type="ECO:0000256" key="4">
    <source>
        <dbReference type="ARBA" id="ARBA00022857"/>
    </source>
</evidence>
<evidence type="ECO:0000256" key="5">
    <source>
        <dbReference type="ARBA" id="ARBA00023002"/>
    </source>
</evidence>
<dbReference type="GO" id="GO:0050661">
    <property type="term" value="F:NADP binding"/>
    <property type="evidence" value="ECO:0007669"/>
    <property type="project" value="InterPro"/>
</dbReference>
<dbReference type="PANTHER" id="PTHR23023">
    <property type="entry name" value="DIMETHYLANILINE MONOOXYGENASE"/>
    <property type="match status" value="1"/>
</dbReference>
<dbReference type="GO" id="GO:0004499">
    <property type="term" value="F:N,N-dimethylaniline monooxygenase activity"/>
    <property type="evidence" value="ECO:0007669"/>
    <property type="project" value="InterPro"/>
</dbReference>
<dbReference type="AlphaFoldDB" id="A0A0D2F744"/>
<comment type="similarity">
    <text evidence="1">Belongs to the FMO family.</text>
</comment>
<dbReference type="PRINTS" id="PR00370">
    <property type="entry name" value="FMOXYGENASE"/>
</dbReference>
<keyword evidence="4" id="KW-0521">NADP</keyword>
<evidence type="ECO:0000313" key="6">
    <source>
        <dbReference type="EMBL" id="KIW55834.1"/>
    </source>
</evidence>
<dbReference type="InterPro" id="IPR000960">
    <property type="entry name" value="Flavin_mOase"/>
</dbReference>
<dbReference type="Proteomes" id="UP000054342">
    <property type="component" value="Unassembled WGS sequence"/>
</dbReference>
<dbReference type="HOGENOM" id="CLU_006909_8_1_1"/>
<keyword evidence="2" id="KW-0285">Flavoprotein</keyword>
<evidence type="ECO:0000256" key="2">
    <source>
        <dbReference type="ARBA" id="ARBA00022630"/>
    </source>
</evidence>
<evidence type="ECO:0000256" key="3">
    <source>
        <dbReference type="ARBA" id="ARBA00022827"/>
    </source>
</evidence>
<evidence type="ECO:0000256" key="1">
    <source>
        <dbReference type="ARBA" id="ARBA00009183"/>
    </source>
</evidence>
<evidence type="ECO:0000313" key="7">
    <source>
        <dbReference type="Proteomes" id="UP000054342"/>
    </source>
</evidence>
<name>A0A0D2F744_9EURO</name>
<dbReference type="GeneID" id="25326461"/>
<reference evidence="6 7" key="1">
    <citation type="submission" date="2015-01" db="EMBL/GenBank/DDBJ databases">
        <title>The Genome Sequence of Exophiala xenobiotica CBS118157.</title>
        <authorList>
            <consortium name="The Broad Institute Genomics Platform"/>
            <person name="Cuomo C."/>
            <person name="de Hoog S."/>
            <person name="Gorbushina A."/>
            <person name="Stielow B."/>
            <person name="Teixiera M."/>
            <person name="Abouelleil A."/>
            <person name="Chapman S.B."/>
            <person name="Priest M."/>
            <person name="Young S.K."/>
            <person name="Wortman J."/>
            <person name="Nusbaum C."/>
            <person name="Birren B."/>
        </authorList>
    </citation>
    <scope>NUCLEOTIDE SEQUENCE [LARGE SCALE GENOMIC DNA]</scope>
    <source>
        <strain evidence="6 7">CBS 118157</strain>
    </source>
</reference>
<dbReference type="RefSeq" id="XP_013316418.1">
    <property type="nucleotide sequence ID" value="XM_013460964.1"/>
</dbReference>
<dbReference type="GO" id="GO:0050660">
    <property type="term" value="F:flavin adenine dinucleotide binding"/>
    <property type="evidence" value="ECO:0007669"/>
    <property type="project" value="InterPro"/>
</dbReference>